<evidence type="ECO:0000313" key="3">
    <source>
        <dbReference type="Proteomes" id="UP001189429"/>
    </source>
</evidence>
<protein>
    <submittedName>
        <fullName evidence="2">Uncharacterized protein</fullName>
    </submittedName>
</protein>
<reference evidence="2" key="1">
    <citation type="submission" date="2023-10" db="EMBL/GenBank/DDBJ databases">
        <authorList>
            <person name="Chen Y."/>
            <person name="Shah S."/>
            <person name="Dougan E. K."/>
            <person name="Thang M."/>
            <person name="Chan C."/>
        </authorList>
    </citation>
    <scope>NUCLEOTIDE SEQUENCE [LARGE SCALE GENOMIC DNA]</scope>
</reference>
<evidence type="ECO:0000256" key="1">
    <source>
        <dbReference type="SAM" id="MobiDB-lite"/>
    </source>
</evidence>
<proteinExistence type="predicted"/>
<name>A0ABN9RCK4_9DINO</name>
<organism evidence="2 3">
    <name type="scientific">Prorocentrum cordatum</name>
    <dbReference type="NCBI Taxonomy" id="2364126"/>
    <lineage>
        <taxon>Eukaryota</taxon>
        <taxon>Sar</taxon>
        <taxon>Alveolata</taxon>
        <taxon>Dinophyceae</taxon>
        <taxon>Prorocentrales</taxon>
        <taxon>Prorocentraceae</taxon>
        <taxon>Prorocentrum</taxon>
    </lineage>
</organism>
<feature type="non-terminal residue" evidence="2">
    <location>
        <position position="190"/>
    </location>
</feature>
<dbReference type="Proteomes" id="UP001189429">
    <property type="component" value="Unassembled WGS sequence"/>
</dbReference>
<accession>A0ABN9RCK4</accession>
<evidence type="ECO:0000313" key="2">
    <source>
        <dbReference type="EMBL" id="CAK0814188.1"/>
    </source>
</evidence>
<feature type="region of interest" description="Disordered" evidence="1">
    <location>
        <begin position="45"/>
        <end position="98"/>
    </location>
</feature>
<dbReference type="EMBL" id="CAUYUJ010005561">
    <property type="protein sequence ID" value="CAK0814188.1"/>
    <property type="molecule type" value="Genomic_DNA"/>
</dbReference>
<sequence>EHRRIGRAAPPPPPETFGAYAKKTEENGGVMAMINLLVADLDKEMAEAETSEKDSQADYEALMKESAEKRATDAKSLADKEGEKASLEGDLQSHKGDLKEANTNLATTLKYIHSLHTECDWLLKYYDVRKEMRASEVDALGKVRAASERKGADDDQKGESEEEDKEQMPAGQGRAQRRRLLLAPDRAVSQ</sequence>
<keyword evidence="3" id="KW-1185">Reference proteome</keyword>
<gene>
    <name evidence="2" type="ORF">PCOR1329_LOCUS17857</name>
</gene>
<feature type="non-terminal residue" evidence="2">
    <location>
        <position position="1"/>
    </location>
</feature>
<comment type="caution">
    <text evidence="2">The sequence shown here is derived from an EMBL/GenBank/DDBJ whole genome shotgun (WGS) entry which is preliminary data.</text>
</comment>
<feature type="region of interest" description="Disordered" evidence="1">
    <location>
        <begin position="138"/>
        <end position="190"/>
    </location>
</feature>
<feature type="region of interest" description="Disordered" evidence="1">
    <location>
        <begin position="1"/>
        <end position="20"/>
    </location>
</feature>
<feature type="compositionally biased region" description="Basic and acidic residues" evidence="1">
    <location>
        <begin position="138"/>
        <end position="159"/>
    </location>
</feature>